<evidence type="ECO:0000259" key="4">
    <source>
        <dbReference type="PROSITE" id="PS50862"/>
    </source>
</evidence>
<evidence type="ECO:0000256" key="1">
    <source>
        <dbReference type="ARBA" id="ARBA00022598"/>
    </source>
</evidence>
<dbReference type="NCBIfam" id="TIGR00462">
    <property type="entry name" value="genX"/>
    <property type="match status" value="1"/>
</dbReference>
<evidence type="ECO:0000313" key="6">
    <source>
        <dbReference type="Proteomes" id="UP000516349"/>
    </source>
</evidence>
<dbReference type="Proteomes" id="UP000516349">
    <property type="component" value="Chromosome"/>
</dbReference>
<dbReference type="GO" id="GO:0006430">
    <property type="term" value="P:lysyl-tRNA aminoacylation"/>
    <property type="evidence" value="ECO:0007669"/>
    <property type="project" value="InterPro"/>
</dbReference>
<dbReference type="PANTHER" id="PTHR42918">
    <property type="entry name" value="LYSYL-TRNA SYNTHETASE"/>
    <property type="match status" value="1"/>
</dbReference>
<dbReference type="PROSITE" id="PS50862">
    <property type="entry name" value="AA_TRNA_LIGASE_II"/>
    <property type="match status" value="1"/>
</dbReference>
<dbReference type="GO" id="GO:0005524">
    <property type="term" value="F:ATP binding"/>
    <property type="evidence" value="ECO:0007669"/>
    <property type="project" value="UniProtKB-KW"/>
</dbReference>
<keyword evidence="2" id="KW-0547">Nucleotide-binding</keyword>
<dbReference type="Pfam" id="PF00152">
    <property type="entry name" value="tRNA-synt_2"/>
    <property type="match status" value="1"/>
</dbReference>
<evidence type="ECO:0000256" key="3">
    <source>
        <dbReference type="ARBA" id="ARBA00022840"/>
    </source>
</evidence>
<dbReference type="AlphaFoldDB" id="A0A7H1NTB7"/>
<dbReference type="EMBL" id="CP060244">
    <property type="protein sequence ID" value="QNT79027.1"/>
    <property type="molecule type" value="Genomic_DNA"/>
</dbReference>
<dbReference type="KEGG" id="ebla:JGUZn3_18130"/>
<accession>A0A7H1NTB7</accession>
<keyword evidence="5" id="KW-0251">Elongation factor</keyword>
<dbReference type="GO" id="GO:0005829">
    <property type="term" value="C:cytosol"/>
    <property type="evidence" value="ECO:0007669"/>
    <property type="project" value="TreeGrafter"/>
</dbReference>
<dbReference type="SUPFAM" id="SSF55681">
    <property type="entry name" value="Class II aaRS and biotin synthetases"/>
    <property type="match status" value="1"/>
</dbReference>
<feature type="domain" description="Aminoacyl-transfer RNA synthetases class-II family profile" evidence="4">
    <location>
        <begin position="33"/>
        <end position="331"/>
    </location>
</feature>
<keyword evidence="1 5" id="KW-0436">Ligase</keyword>
<keyword evidence="6" id="KW-1185">Reference proteome</keyword>
<dbReference type="GO" id="GO:0004824">
    <property type="term" value="F:lysine-tRNA ligase activity"/>
    <property type="evidence" value="ECO:0007669"/>
    <property type="project" value="InterPro"/>
</dbReference>
<sequence>MKEQTGPKRDSLALSPIGKRLQADRLFLMKRMELVRRTRRFFEERAYWEVDTKCLVPVPGEEVHLHPLHCHTLDAYGQTSSLFLHTSPEFAMKKIMAAFHHPIFQLAHVWRNKEGSQTHSVEFSMLEWYRPYASLENLMDETEEYVKAMLPPQISYSSYNVDLQKPFRRITMQEAFVTFAGIDLLSCGEDAQALAQAAHTVLRDHETWEDLFFRLMLERVEPALAQLGPCFLTHWPAAQAALARRSSQDSRVALRFELYIAGIELANAFEELTDAVEQRERFLQDRKTRQLLYGNEEDYKSWPLDTELLESLPTMPPCSGIALGFDRLVMLACKASSITKVQW</sequence>
<dbReference type="InterPro" id="IPR004364">
    <property type="entry name" value="Aa-tRNA-synt_II"/>
</dbReference>
<name>A0A7H1NTB7_9PROT</name>
<protein>
    <submittedName>
        <fullName evidence="5">Elongation factor P--(R)-beta-lysine ligase</fullName>
        <ecNumber evidence="5">6.3.1.-</ecNumber>
    </submittedName>
</protein>
<dbReference type="Gene3D" id="3.30.930.10">
    <property type="entry name" value="Bira Bifunctional Protein, Domain 2"/>
    <property type="match status" value="1"/>
</dbReference>
<dbReference type="PANTHER" id="PTHR42918:SF6">
    <property type="entry name" value="ELONGATION FACTOR P--(R)-BETA-LYSINE LIGASE"/>
    <property type="match status" value="1"/>
</dbReference>
<dbReference type="EC" id="6.3.1.-" evidence="5"/>
<gene>
    <name evidence="5" type="primary">epmA</name>
    <name evidence="5" type="ORF">JGUZn3_18130</name>
</gene>
<dbReference type="InterPro" id="IPR004525">
    <property type="entry name" value="EpmA"/>
</dbReference>
<dbReference type="InterPro" id="IPR045864">
    <property type="entry name" value="aa-tRNA-synth_II/BPL/LPL"/>
</dbReference>
<proteinExistence type="predicted"/>
<dbReference type="GO" id="GO:0003746">
    <property type="term" value="F:translation elongation factor activity"/>
    <property type="evidence" value="ECO:0007669"/>
    <property type="project" value="UniProtKB-KW"/>
</dbReference>
<evidence type="ECO:0000313" key="5">
    <source>
        <dbReference type="EMBL" id="QNT79027.1"/>
    </source>
</evidence>
<dbReference type="GO" id="GO:0000049">
    <property type="term" value="F:tRNA binding"/>
    <property type="evidence" value="ECO:0007669"/>
    <property type="project" value="TreeGrafter"/>
</dbReference>
<keyword evidence="3" id="KW-0067">ATP-binding</keyword>
<reference evidence="5 6" key="1">
    <citation type="submission" date="2020-08" db="EMBL/GenBank/DDBJ databases">
        <title>Complete genome sequence of Entomobacter blattae G55GP.</title>
        <authorList>
            <person name="Poehlein A."/>
            <person name="Guzman J."/>
            <person name="Daniel R."/>
            <person name="Vilcinskas A."/>
        </authorList>
    </citation>
    <scope>NUCLEOTIDE SEQUENCE [LARGE SCALE GENOMIC DNA]</scope>
    <source>
        <strain evidence="5 6">G55GP</strain>
    </source>
</reference>
<dbReference type="NCBIfam" id="NF006828">
    <property type="entry name" value="PRK09350.1"/>
    <property type="match status" value="1"/>
</dbReference>
<organism evidence="5 6">
    <name type="scientific">Entomobacter blattae</name>
    <dbReference type="NCBI Taxonomy" id="2762277"/>
    <lineage>
        <taxon>Bacteria</taxon>
        <taxon>Pseudomonadati</taxon>
        <taxon>Pseudomonadota</taxon>
        <taxon>Alphaproteobacteria</taxon>
        <taxon>Acetobacterales</taxon>
        <taxon>Acetobacteraceae</taxon>
        <taxon>Entomobacter</taxon>
    </lineage>
</organism>
<dbReference type="InterPro" id="IPR006195">
    <property type="entry name" value="aa-tRNA-synth_II"/>
</dbReference>
<evidence type="ECO:0000256" key="2">
    <source>
        <dbReference type="ARBA" id="ARBA00022741"/>
    </source>
</evidence>
<keyword evidence="5" id="KW-0648">Protein biosynthesis</keyword>